<dbReference type="GO" id="GO:0003677">
    <property type="term" value="F:DNA binding"/>
    <property type="evidence" value="ECO:0007669"/>
    <property type="project" value="UniProtKB-UniRule"/>
</dbReference>
<proteinExistence type="predicted"/>
<gene>
    <name evidence="7" type="ORF">SCA03_12200</name>
</gene>
<dbReference type="Gene3D" id="1.10.357.10">
    <property type="entry name" value="Tetracycline Repressor, domain 2"/>
    <property type="match status" value="1"/>
</dbReference>
<evidence type="ECO:0000313" key="7">
    <source>
        <dbReference type="EMBL" id="GEB48669.1"/>
    </source>
</evidence>
<dbReference type="AlphaFoldDB" id="A0A4Y3QUN1"/>
<evidence type="ECO:0000256" key="2">
    <source>
        <dbReference type="ARBA" id="ARBA00023125"/>
    </source>
</evidence>
<dbReference type="RefSeq" id="WP_158102329.1">
    <property type="nucleotide sequence ID" value="NZ_BJMM01000004.1"/>
</dbReference>
<evidence type="ECO:0000313" key="8">
    <source>
        <dbReference type="Proteomes" id="UP000319210"/>
    </source>
</evidence>
<dbReference type="Pfam" id="PF02909">
    <property type="entry name" value="TetR_C_1"/>
    <property type="match status" value="1"/>
</dbReference>
<feature type="region of interest" description="Disordered" evidence="5">
    <location>
        <begin position="230"/>
        <end position="252"/>
    </location>
</feature>
<keyword evidence="8" id="KW-1185">Reference proteome</keyword>
<reference evidence="7 8" key="1">
    <citation type="submission" date="2019-06" db="EMBL/GenBank/DDBJ databases">
        <title>Whole genome shotgun sequence of Streptomyces cacaoi subsp. cacaoi NBRC 12748.</title>
        <authorList>
            <person name="Hosoyama A."/>
            <person name="Uohara A."/>
            <person name="Ohji S."/>
            <person name="Ichikawa N."/>
        </authorList>
    </citation>
    <scope>NUCLEOTIDE SEQUENCE [LARGE SCALE GENOMIC DNA]</scope>
    <source>
        <strain evidence="7 8">NBRC 12748</strain>
    </source>
</reference>
<protein>
    <recommendedName>
        <fullName evidence="6">HTH tetR-type domain-containing protein</fullName>
    </recommendedName>
</protein>
<evidence type="ECO:0000256" key="4">
    <source>
        <dbReference type="PROSITE-ProRule" id="PRU00335"/>
    </source>
</evidence>
<dbReference type="InterPro" id="IPR001647">
    <property type="entry name" value="HTH_TetR"/>
</dbReference>
<keyword evidence="2 4" id="KW-0238">DNA-binding</keyword>
<dbReference type="Pfam" id="PF00440">
    <property type="entry name" value="TetR_N"/>
    <property type="match status" value="1"/>
</dbReference>
<feature type="DNA-binding region" description="H-T-H motif" evidence="4">
    <location>
        <begin position="67"/>
        <end position="86"/>
    </location>
</feature>
<keyword evidence="3" id="KW-0804">Transcription</keyword>
<feature type="region of interest" description="Disordered" evidence="5">
    <location>
        <begin position="1"/>
        <end position="25"/>
    </location>
</feature>
<dbReference type="InterPro" id="IPR009057">
    <property type="entry name" value="Homeodomain-like_sf"/>
</dbReference>
<dbReference type="InterPro" id="IPR036271">
    <property type="entry name" value="Tet_transcr_reg_TetR-rel_C_sf"/>
</dbReference>
<evidence type="ECO:0000256" key="3">
    <source>
        <dbReference type="ARBA" id="ARBA00023163"/>
    </source>
</evidence>
<sequence length="282" mass="29150">MPDRTGSQDASAPPGRPGPAAGSARDAASIWLRPALSGRGPAPAFDRERLADAGVRLADAEGLAAVTMRAVARSLGSAPASLYRYVTTREELLELMIDRAAGEVRFDGLGSGDWLDDLRTLAHRSREVQLRHPWLPEATASGSPLGPHTVAYLEHALAALAPVPVPARTKLEAVGVLQSVVGSLTRAERARRTDGGTLARWQRADREFLARTVAAGEHPHVAAAVTAAGGGVPQHGEGEAGTAAGEDGAGTAVGAGDEDPAQIFDRIVTRVLSGLLGPEGRG</sequence>
<keyword evidence="1" id="KW-0805">Transcription regulation</keyword>
<dbReference type="SUPFAM" id="SSF46689">
    <property type="entry name" value="Homeodomain-like"/>
    <property type="match status" value="1"/>
</dbReference>
<feature type="domain" description="HTH tetR-type" evidence="6">
    <location>
        <begin position="44"/>
        <end position="104"/>
    </location>
</feature>
<evidence type="ECO:0000256" key="5">
    <source>
        <dbReference type="SAM" id="MobiDB-lite"/>
    </source>
</evidence>
<dbReference type="Gene3D" id="1.10.10.60">
    <property type="entry name" value="Homeodomain-like"/>
    <property type="match status" value="1"/>
</dbReference>
<feature type="compositionally biased region" description="Low complexity" evidence="5">
    <location>
        <begin position="9"/>
        <end position="25"/>
    </location>
</feature>
<accession>A0A4Y3QUN1</accession>
<dbReference type="InterPro" id="IPR004111">
    <property type="entry name" value="Repressor_TetR_C"/>
</dbReference>
<name>A0A4Y3QUN1_STRCI</name>
<comment type="caution">
    <text evidence="7">The sequence shown here is derived from an EMBL/GenBank/DDBJ whole genome shotgun (WGS) entry which is preliminary data.</text>
</comment>
<dbReference type="PROSITE" id="PS50977">
    <property type="entry name" value="HTH_TETR_2"/>
    <property type="match status" value="1"/>
</dbReference>
<organism evidence="7 8">
    <name type="scientific">Streptomyces cacaoi</name>
    <dbReference type="NCBI Taxonomy" id="1898"/>
    <lineage>
        <taxon>Bacteria</taxon>
        <taxon>Bacillati</taxon>
        <taxon>Actinomycetota</taxon>
        <taxon>Actinomycetes</taxon>
        <taxon>Kitasatosporales</taxon>
        <taxon>Streptomycetaceae</taxon>
        <taxon>Streptomyces</taxon>
    </lineage>
</organism>
<dbReference type="EMBL" id="BJMM01000004">
    <property type="protein sequence ID" value="GEB48669.1"/>
    <property type="molecule type" value="Genomic_DNA"/>
</dbReference>
<evidence type="ECO:0000256" key="1">
    <source>
        <dbReference type="ARBA" id="ARBA00023015"/>
    </source>
</evidence>
<dbReference type="GO" id="GO:0045892">
    <property type="term" value="P:negative regulation of DNA-templated transcription"/>
    <property type="evidence" value="ECO:0007669"/>
    <property type="project" value="InterPro"/>
</dbReference>
<dbReference type="SUPFAM" id="SSF48498">
    <property type="entry name" value="Tetracyclin repressor-like, C-terminal domain"/>
    <property type="match status" value="1"/>
</dbReference>
<evidence type="ECO:0000259" key="6">
    <source>
        <dbReference type="PROSITE" id="PS50977"/>
    </source>
</evidence>
<dbReference type="Proteomes" id="UP000319210">
    <property type="component" value="Unassembled WGS sequence"/>
</dbReference>